<protein>
    <recommendedName>
        <fullName evidence="1">SAF domain-containing protein</fullName>
    </recommendedName>
</protein>
<dbReference type="SMART" id="SM00858">
    <property type="entry name" value="SAF"/>
    <property type="match status" value="1"/>
</dbReference>
<accession>A0AAW6TBT9</accession>
<gene>
    <name evidence="2" type="ORF">QF206_10830</name>
</gene>
<dbReference type="RefSeq" id="WP_281489241.1">
    <property type="nucleotide sequence ID" value="NZ_JASATX010000004.1"/>
</dbReference>
<evidence type="ECO:0000313" key="3">
    <source>
        <dbReference type="Proteomes" id="UP001321506"/>
    </source>
</evidence>
<dbReference type="InterPro" id="IPR013974">
    <property type="entry name" value="SAF"/>
</dbReference>
<feature type="domain" description="SAF" evidence="1">
    <location>
        <begin position="44"/>
        <end position="107"/>
    </location>
</feature>
<dbReference type="EMBL" id="JASATX010000004">
    <property type="protein sequence ID" value="MDI2099458.1"/>
    <property type="molecule type" value="Genomic_DNA"/>
</dbReference>
<comment type="caution">
    <text evidence="2">The sequence shown here is derived from an EMBL/GenBank/DDBJ whole genome shotgun (WGS) entry which is preliminary data.</text>
</comment>
<proteinExistence type="predicted"/>
<reference evidence="2 3" key="1">
    <citation type="submission" date="2023-04" db="EMBL/GenBank/DDBJ databases">
        <title>Klugiella caeni sp. nov. isolated from the sludge of biochemical tank.</title>
        <authorList>
            <person name="Geng K."/>
        </authorList>
    </citation>
    <scope>NUCLEOTIDE SEQUENCE [LARGE SCALE GENOMIC DNA]</scope>
    <source>
        <strain evidence="2 3">YN-L-19</strain>
    </source>
</reference>
<sequence>MPVPAPRGARSRSAFDARLLIGIALIAASVGGAMLLGAASDDVRPALAASRTLTPGETVTAADLVERHVRLGDAESRYLVPAELPEGGVIVTRAVDAGELVPVSAIADRRSTRYGAVVIGVTGRLSGGILPGATVDVWAAQQAGGGDHFAPTVIVAAATVVSVEVDSSGMVSGRTTGVELLVPRERLALLLEAMADGDAISLVPVGLPLGR</sequence>
<evidence type="ECO:0000259" key="1">
    <source>
        <dbReference type="SMART" id="SM00858"/>
    </source>
</evidence>
<name>A0AAW6TBT9_9MICO</name>
<evidence type="ECO:0000313" key="2">
    <source>
        <dbReference type="EMBL" id="MDI2099458.1"/>
    </source>
</evidence>
<keyword evidence="3" id="KW-1185">Reference proteome</keyword>
<dbReference type="Proteomes" id="UP001321506">
    <property type="component" value="Unassembled WGS sequence"/>
</dbReference>
<organism evidence="2 3">
    <name type="scientific">Ruicaihuangia caeni</name>
    <dbReference type="NCBI Taxonomy" id="3042517"/>
    <lineage>
        <taxon>Bacteria</taxon>
        <taxon>Bacillati</taxon>
        <taxon>Actinomycetota</taxon>
        <taxon>Actinomycetes</taxon>
        <taxon>Micrococcales</taxon>
        <taxon>Microbacteriaceae</taxon>
        <taxon>Ruicaihuangia</taxon>
    </lineage>
</organism>
<dbReference type="AlphaFoldDB" id="A0AAW6TBT9"/>